<dbReference type="Proteomes" id="UP000639338">
    <property type="component" value="Unassembled WGS sequence"/>
</dbReference>
<dbReference type="AlphaFoldDB" id="A0A834XZI2"/>
<gene>
    <name evidence="1" type="ORF">HCN44_010331</name>
</gene>
<reference evidence="1 2" key="1">
    <citation type="submission" date="2020-08" db="EMBL/GenBank/DDBJ databases">
        <title>Aphidius gifuensis genome sequencing and assembly.</title>
        <authorList>
            <person name="Du Z."/>
        </authorList>
    </citation>
    <scope>NUCLEOTIDE SEQUENCE [LARGE SCALE GENOMIC DNA]</scope>
    <source>
        <strain evidence="1">YNYX2018</strain>
        <tissue evidence="1">Adults</tissue>
    </source>
</reference>
<comment type="caution">
    <text evidence="1">The sequence shown here is derived from an EMBL/GenBank/DDBJ whole genome shotgun (WGS) entry which is preliminary data.</text>
</comment>
<name>A0A834XZI2_APHGI</name>
<proteinExistence type="predicted"/>
<keyword evidence="2" id="KW-1185">Reference proteome</keyword>
<dbReference type="EMBL" id="JACMRX010000003">
    <property type="protein sequence ID" value="KAF7993736.1"/>
    <property type="molecule type" value="Genomic_DNA"/>
</dbReference>
<protein>
    <submittedName>
        <fullName evidence="1">Uncharacterized protein</fullName>
    </submittedName>
</protein>
<sequence>MPGSLKQLKFGQNAQGKALPIMTQKGDTLDNIVTLKVFTSIARMQKIFVQSDGSKLISKGGQVYRTVDSSGLTKMIAGQKT</sequence>
<accession>A0A834XZI2</accession>
<evidence type="ECO:0000313" key="1">
    <source>
        <dbReference type="EMBL" id="KAF7993736.1"/>
    </source>
</evidence>
<evidence type="ECO:0000313" key="2">
    <source>
        <dbReference type="Proteomes" id="UP000639338"/>
    </source>
</evidence>
<organism evidence="1 2">
    <name type="scientific">Aphidius gifuensis</name>
    <name type="common">Parasitoid wasp</name>
    <dbReference type="NCBI Taxonomy" id="684658"/>
    <lineage>
        <taxon>Eukaryota</taxon>
        <taxon>Metazoa</taxon>
        <taxon>Ecdysozoa</taxon>
        <taxon>Arthropoda</taxon>
        <taxon>Hexapoda</taxon>
        <taxon>Insecta</taxon>
        <taxon>Pterygota</taxon>
        <taxon>Neoptera</taxon>
        <taxon>Endopterygota</taxon>
        <taxon>Hymenoptera</taxon>
        <taxon>Apocrita</taxon>
        <taxon>Ichneumonoidea</taxon>
        <taxon>Braconidae</taxon>
        <taxon>Aphidiinae</taxon>
        <taxon>Aphidius</taxon>
    </lineage>
</organism>